<feature type="non-terminal residue" evidence="2">
    <location>
        <position position="107"/>
    </location>
</feature>
<evidence type="ECO:0000313" key="3">
    <source>
        <dbReference type="Proteomes" id="UP001218218"/>
    </source>
</evidence>
<organism evidence="2 3">
    <name type="scientific">Mycena albidolilacea</name>
    <dbReference type="NCBI Taxonomy" id="1033008"/>
    <lineage>
        <taxon>Eukaryota</taxon>
        <taxon>Fungi</taxon>
        <taxon>Dikarya</taxon>
        <taxon>Basidiomycota</taxon>
        <taxon>Agaricomycotina</taxon>
        <taxon>Agaricomycetes</taxon>
        <taxon>Agaricomycetidae</taxon>
        <taxon>Agaricales</taxon>
        <taxon>Marasmiineae</taxon>
        <taxon>Mycenaceae</taxon>
        <taxon>Mycena</taxon>
    </lineage>
</organism>
<feature type="compositionally biased region" description="Polar residues" evidence="1">
    <location>
        <begin position="1"/>
        <end position="12"/>
    </location>
</feature>
<keyword evidence="3" id="KW-1185">Reference proteome</keyword>
<dbReference type="Proteomes" id="UP001218218">
    <property type="component" value="Unassembled WGS sequence"/>
</dbReference>
<dbReference type="AlphaFoldDB" id="A0AAD6ZZW1"/>
<comment type="caution">
    <text evidence="2">The sequence shown here is derived from an EMBL/GenBank/DDBJ whole genome shotgun (WGS) entry which is preliminary data.</text>
</comment>
<feature type="region of interest" description="Disordered" evidence="1">
    <location>
        <begin position="1"/>
        <end position="39"/>
    </location>
</feature>
<gene>
    <name evidence="2" type="ORF">DFH08DRAFT_636344</name>
</gene>
<sequence>ISFETVQPSTEIQKGMPLGHHPGEDRNNRQENNGKKAKCMRRKHAALTIGDGLDLTQRLANPLHTSQALCMCNECNDDRSARGCENPHACAISAASRMGQILPNWIP</sequence>
<feature type="non-terminal residue" evidence="2">
    <location>
        <position position="1"/>
    </location>
</feature>
<accession>A0AAD6ZZW1</accession>
<feature type="compositionally biased region" description="Basic and acidic residues" evidence="1">
    <location>
        <begin position="21"/>
        <end position="34"/>
    </location>
</feature>
<proteinExistence type="predicted"/>
<protein>
    <submittedName>
        <fullName evidence="2">Uncharacterized protein</fullName>
    </submittedName>
</protein>
<reference evidence="2" key="1">
    <citation type="submission" date="2023-03" db="EMBL/GenBank/DDBJ databases">
        <title>Massive genome expansion in bonnet fungi (Mycena s.s.) driven by repeated elements and novel gene families across ecological guilds.</title>
        <authorList>
            <consortium name="Lawrence Berkeley National Laboratory"/>
            <person name="Harder C.B."/>
            <person name="Miyauchi S."/>
            <person name="Viragh M."/>
            <person name="Kuo A."/>
            <person name="Thoen E."/>
            <person name="Andreopoulos B."/>
            <person name="Lu D."/>
            <person name="Skrede I."/>
            <person name="Drula E."/>
            <person name="Henrissat B."/>
            <person name="Morin E."/>
            <person name="Kohler A."/>
            <person name="Barry K."/>
            <person name="LaButti K."/>
            <person name="Morin E."/>
            <person name="Salamov A."/>
            <person name="Lipzen A."/>
            <person name="Mereny Z."/>
            <person name="Hegedus B."/>
            <person name="Baldrian P."/>
            <person name="Stursova M."/>
            <person name="Weitz H."/>
            <person name="Taylor A."/>
            <person name="Grigoriev I.V."/>
            <person name="Nagy L.G."/>
            <person name="Martin F."/>
            <person name="Kauserud H."/>
        </authorList>
    </citation>
    <scope>NUCLEOTIDE SEQUENCE</scope>
    <source>
        <strain evidence="2">CBHHK002</strain>
    </source>
</reference>
<evidence type="ECO:0000313" key="2">
    <source>
        <dbReference type="EMBL" id="KAJ7346100.1"/>
    </source>
</evidence>
<evidence type="ECO:0000256" key="1">
    <source>
        <dbReference type="SAM" id="MobiDB-lite"/>
    </source>
</evidence>
<name>A0AAD6ZZW1_9AGAR</name>
<dbReference type="EMBL" id="JARIHO010000021">
    <property type="protein sequence ID" value="KAJ7346100.1"/>
    <property type="molecule type" value="Genomic_DNA"/>
</dbReference>